<dbReference type="EMBL" id="VLPO01000015">
    <property type="protein sequence ID" value="KAB1355352.1"/>
    <property type="molecule type" value="Genomic_DNA"/>
</dbReference>
<comment type="caution">
    <text evidence="1">The sequence shown here is derived from an EMBL/GenBank/DDBJ whole genome shotgun (WGS) entry which is preliminary data.</text>
</comment>
<reference evidence="1" key="1">
    <citation type="submission" date="2019-07" db="EMBL/GenBank/DDBJ databases">
        <title>Draft genome sequence of Bacillus thuringiensis strain PT02.</title>
        <authorList>
            <person name="Nguyen H."/>
            <person name="Nguyen L.N."/>
            <person name="Nguyen H.T.T."/>
            <person name="Nguyen D.V."/>
            <person name="Le H.T.T."/>
        </authorList>
    </citation>
    <scope>NUCLEOTIDE SEQUENCE</scope>
    <source>
        <strain evidence="1">PT02</strain>
    </source>
</reference>
<dbReference type="KEGG" id="bthy:AQ980_17335"/>
<accession>A0A643M3E2</accession>
<evidence type="ECO:0000313" key="1">
    <source>
        <dbReference type="EMBL" id="KAB1355352.1"/>
    </source>
</evidence>
<dbReference type="RefSeq" id="WP_002133614.1">
    <property type="nucleotide sequence ID" value="NZ_CP013055.1"/>
</dbReference>
<gene>
    <name evidence="1" type="ORF">FPG91_12945</name>
</gene>
<protein>
    <submittedName>
        <fullName evidence="1">Uncharacterized protein</fullName>
    </submittedName>
</protein>
<name>A0A643M3E2_BACTU</name>
<dbReference type="AlphaFoldDB" id="A0A643M3E2"/>
<sequence length="60" mass="7194">MKMYIFIQALMYIFKLAFIDGVEDTIQKKKIAYKVQDYDGENLRLFNETSFNTIKYVKQS</sequence>
<proteinExistence type="predicted"/>
<organism evidence="1">
    <name type="scientific">Bacillus thuringiensis</name>
    <dbReference type="NCBI Taxonomy" id="1428"/>
    <lineage>
        <taxon>Bacteria</taxon>
        <taxon>Bacillati</taxon>
        <taxon>Bacillota</taxon>
        <taxon>Bacilli</taxon>
        <taxon>Bacillales</taxon>
        <taxon>Bacillaceae</taxon>
        <taxon>Bacillus</taxon>
        <taxon>Bacillus cereus group</taxon>
    </lineage>
</organism>